<dbReference type="Proteomes" id="UP000007798">
    <property type="component" value="Unassembled WGS sequence"/>
</dbReference>
<dbReference type="SMART" id="SM00696">
    <property type="entry name" value="DM9"/>
    <property type="match status" value="2"/>
</dbReference>
<sequence length="154" mass="17232">MGEWVKSSCNSPVPHNAFVAGRDVDGSRIYVGRAAFQGDVLPAKVIPNNRVAYVSHNGSEHRVQYYDVLVGQEYEWVVCGDGLVPANAISPGTTSTLERLYVGRVRHNNSLTIGKVQPSRGCILIPYCHREHSFNSYEVLVKKQRPKLWKSQSY</sequence>
<dbReference type="PANTHER" id="PTHR31649">
    <property type="entry name" value="AGAP009604-PA"/>
    <property type="match status" value="1"/>
</dbReference>
<dbReference type="InterPro" id="IPR006616">
    <property type="entry name" value="DM9_repeat"/>
</dbReference>
<organism evidence="1 2">
    <name type="scientific">Drosophila willistoni</name>
    <name type="common">Fruit fly</name>
    <dbReference type="NCBI Taxonomy" id="7260"/>
    <lineage>
        <taxon>Eukaryota</taxon>
        <taxon>Metazoa</taxon>
        <taxon>Ecdysozoa</taxon>
        <taxon>Arthropoda</taxon>
        <taxon>Hexapoda</taxon>
        <taxon>Insecta</taxon>
        <taxon>Pterygota</taxon>
        <taxon>Neoptera</taxon>
        <taxon>Endopterygota</taxon>
        <taxon>Diptera</taxon>
        <taxon>Brachycera</taxon>
        <taxon>Muscomorpha</taxon>
        <taxon>Ephydroidea</taxon>
        <taxon>Drosophilidae</taxon>
        <taxon>Drosophila</taxon>
        <taxon>Sophophora</taxon>
    </lineage>
</organism>
<dbReference type="AlphaFoldDB" id="A0A0Q9WNW2"/>
<gene>
    <name evidence="1" type="primary">Dwil\GK28318</name>
    <name evidence="1" type="ORF">Dwil_GK28318</name>
</gene>
<dbReference type="KEGG" id="dwi:26530320"/>
<dbReference type="OrthoDB" id="1925699at2759"/>
<keyword evidence="2" id="KW-1185">Reference proteome</keyword>
<reference evidence="1 2" key="1">
    <citation type="journal article" date="2007" name="Nature">
        <title>Evolution of genes and genomes on the Drosophila phylogeny.</title>
        <authorList>
            <consortium name="Drosophila 12 Genomes Consortium"/>
            <person name="Clark A.G."/>
            <person name="Eisen M.B."/>
            <person name="Smith D.R."/>
            <person name="Bergman C.M."/>
            <person name="Oliver B."/>
            <person name="Markow T.A."/>
            <person name="Kaufman T.C."/>
            <person name="Kellis M."/>
            <person name="Gelbart W."/>
            <person name="Iyer V.N."/>
            <person name="Pollard D.A."/>
            <person name="Sackton T.B."/>
            <person name="Larracuente A.M."/>
            <person name="Singh N.D."/>
            <person name="Abad J.P."/>
            <person name="Abt D.N."/>
            <person name="Adryan B."/>
            <person name="Aguade M."/>
            <person name="Akashi H."/>
            <person name="Anderson W.W."/>
            <person name="Aquadro C.F."/>
            <person name="Ardell D.H."/>
            <person name="Arguello R."/>
            <person name="Artieri C.G."/>
            <person name="Barbash D.A."/>
            <person name="Barker D."/>
            <person name="Barsanti P."/>
            <person name="Batterham P."/>
            <person name="Batzoglou S."/>
            <person name="Begun D."/>
            <person name="Bhutkar A."/>
            <person name="Blanco E."/>
            <person name="Bosak S.A."/>
            <person name="Bradley R.K."/>
            <person name="Brand A.D."/>
            <person name="Brent M.R."/>
            <person name="Brooks A.N."/>
            <person name="Brown R.H."/>
            <person name="Butlin R.K."/>
            <person name="Caggese C."/>
            <person name="Calvi B.R."/>
            <person name="Bernardo de Carvalho A."/>
            <person name="Caspi A."/>
            <person name="Castrezana S."/>
            <person name="Celniker S.E."/>
            <person name="Chang J.L."/>
            <person name="Chapple C."/>
            <person name="Chatterji S."/>
            <person name="Chinwalla A."/>
            <person name="Civetta A."/>
            <person name="Clifton S.W."/>
            <person name="Comeron J.M."/>
            <person name="Costello J.C."/>
            <person name="Coyne J.A."/>
            <person name="Daub J."/>
            <person name="David R.G."/>
            <person name="Delcher A.L."/>
            <person name="Delehaunty K."/>
            <person name="Do C.B."/>
            <person name="Ebling H."/>
            <person name="Edwards K."/>
            <person name="Eickbush T."/>
            <person name="Evans J.D."/>
            <person name="Filipski A."/>
            <person name="Findeiss S."/>
            <person name="Freyhult E."/>
            <person name="Fulton L."/>
            <person name="Fulton R."/>
            <person name="Garcia A.C."/>
            <person name="Gardiner A."/>
            <person name="Garfield D.A."/>
            <person name="Garvin B.E."/>
            <person name="Gibson G."/>
            <person name="Gilbert D."/>
            <person name="Gnerre S."/>
            <person name="Godfrey J."/>
            <person name="Good R."/>
            <person name="Gotea V."/>
            <person name="Gravely B."/>
            <person name="Greenberg A.J."/>
            <person name="Griffiths-Jones S."/>
            <person name="Gross S."/>
            <person name="Guigo R."/>
            <person name="Gustafson E.A."/>
            <person name="Haerty W."/>
            <person name="Hahn M.W."/>
            <person name="Halligan D.L."/>
            <person name="Halpern A.L."/>
            <person name="Halter G.M."/>
            <person name="Han M.V."/>
            <person name="Heger A."/>
            <person name="Hillier L."/>
            <person name="Hinrichs A.S."/>
            <person name="Holmes I."/>
            <person name="Hoskins R.A."/>
            <person name="Hubisz M.J."/>
            <person name="Hultmark D."/>
            <person name="Huntley M.A."/>
            <person name="Jaffe D.B."/>
            <person name="Jagadeeshan S."/>
            <person name="Jeck W.R."/>
            <person name="Johnson J."/>
            <person name="Jones C.D."/>
            <person name="Jordan W.C."/>
            <person name="Karpen G.H."/>
            <person name="Kataoka E."/>
            <person name="Keightley P.D."/>
            <person name="Kheradpour P."/>
            <person name="Kirkness E.F."/>
            <person name="Koerich L.B."/>
            <person name="Kristiansen K."/>
            <person name="Kudrna D."/>
            <person name="Kulathinal R.J."/>
            <person name="Kumar S."/>
            <person name="Kwok R."/>
            <person name="Lander E."/>
            <person name="Langley C.H."/>
            <person name="Lapoint R."/>
            <person name="Lazzaro B.P."/>
            <person name="Lee S.J."/>
            <person name="Levesque L."/>
            <person name="Li R."/>
            <person name="Lin C.F."/>
            <person name="Lin M.F."/>
            <person name="Lindblad-Toh K."/>
            <person name="Llopart A."/>
            <person name="Long M."/>
            <person name="Low L."/>
            <person name="Lozovsky E."/>
            <person name="Lu J."/>
            <person name="Luo M."/>
            <person name="Machado C.A."/>
            <person name="Makalowski W."/>
            <person name="Marzo M."/>
            <person name="Matsuda M."/>
            <person name="Matzkin L."/>
            <person name="McAllister B."/>
            <person name="McBride C.S."/>
            <person name="McKernan B."/>
            <person name="McKernan K."/>
            <person name="Mendez-Lago M."/>
            <person name="Minx P."/>
            <person name="Mollenhauer M.U."/>
            <person name="Montooth K."/>
            <person name="Mount S.M."/>
            <person name="Mu X."/>
            <person name="Myers E."/>
            <person name="Negre B."/>
            <person name="Newfeld S."/>
            <person name="Nielsen R."/>
            <person name="Noor M.A."/>
            <person name="O'Grady P."/>
            <person name="Pachter L."/>
            <person name="Papaceit M."/>
            <person name="Parisi M.J."/>
            <person name="Parisi M."/>
            <person name="Parts L."/>
            <person name="Pedersen J.S."/>
            <person name="Pesole G."/>
            <person name="Phillippy A.M."/>
            <person name="Ponting C.P."/>
            <person name="Pop M."/>
            <person name="Porcelli D."/>
            <person name="Powell J.R."/>
            <person name="Prohaska S."/>
            <person name="Pruitt K."/>
            <person name="Puig M."/>
            <person name="Quesneville H."/>
            <person name="Ram K.R."/>
            <person name="Rand D."/>
            <person name="Rasmussen M.D."/>
            <person name="Reed L.K."/>
            <person name="Reenan R."/>
            <person name="Reily A."/>
            <person name="Remington K.A."/>
            <person name="Rieger T.T."/>
            <person name="Ritchie M.G."/>
            <person name="Robin C."/>
            <person name="Rogers Y.H."/>
            <person name="Rohde C."/>
            <person name="Rozas J."/>
            <person name="Rubenfield M.J."/>
            <person name="Ruiz A."/>
            <person name="Russo S."/>
            <person name="Salzberg S.L."/>
            <person name="Sanchez-Gracia A."/>
            <person name="Saranga D.J."/>
            <person name="Sato H."/>
            <person name="Schaeffer S.W."/>
            <person name="Schatz M.C."/>
            <person name="Schlenke T."/>
            <person name="Schwartz R."/>
            <person name="Segarra C."/>
            <person name="Singh R.S."/>
            <person name="Sirot L."/>
            <person name="Sirota M."/>
            <person name="Sisneros N.B."/>
            <person name="Smith C.D."/>
            <person name="Smith T.F."/>
            <person name="Spieth J."/>
            <person name="Stage D.E."/>
            <person name="Stark A."/>
            <person name="Stephan W."/>
            <person name="Strausberg R.L."/>
            <person name="Strempel S."/>
            <person name="Sturgill D."/>
            <person name="Sutton G."/>
            <person name="Sutton G.G."/>
            <person name="Tao W."/>
            <person name="Teichmann S."/>
            <person name="Tobari Y.N."/>
            <person name="Tomimura Y."/>
            <person name="Tsolas J.M."/>
            <person name="Valente V.L."/>
            <person name="Venter E."/>
            <person name="Venter J.C."/>
            <person name="Vicario S."/>
            <person name="Vieira F.G."/>
            <person name="Vilella A.J."/>
            <person name="Villasante A."/>
            <person name="Walenz B."/>
            <person name="Wang J."/>
            <person name="Wasserman M."/>
            <person name="Watts T."/>
            <person name="Wilson D."/>
            <person name="Wilson R.K."/>
            <person name="Wing R.A."/>
            <person name="Wolfner M.F."/>
            <person name="Wong A."/>
            <person name="Wong G.K."/>
            <person name="Wu C.I."/>
            <person name="Wu G."/>
            <person name="Yamamoto D."/>
            <person name="Yang H.P."/>
            <person name="Yang S.P."/>
            <person name="Yorke J.A."/>
            <person name="Yoshida K."/>
            <person name="Zdobnov E."/>
            <person name="Zhang P."/>
            <person name="Zhang Y."/>
            <person name="Zimin A.V."/>
            <person name="Baldwin J."/>
            <person name="Abdouelleil A."/>
            <person name="Abdulkadir J."/>
            <person name="Abebe A."/>
            <person name="Abera B."/>
            <person name="Abreu J."/>
            <person name="Acer S.C."/>
            <person name="Aftuck L."/>
            <person name="Alexander A."/>
            <person name="An P."/>
            <person name="Anderson E."/>
            <person name="Anderson S."/>
            <person name="Arachi H."/>
            <person name="Azer M."/>
            <person name="Bachantsang P."/>
            <person name="Barry A."/>
            <person name="Bayul T."/>
            <person name="Berlin A."/>
            <person name="Bessette D."/>
            <person name="Bloom T."/>
            <person name="Blye J."/>
            <person name="Boguslavskiy L."/>
            <person name="Bonnet C."/>
            <person name="Boukhgalter B."/>
            <person name="Bourzgui I."/>
            <person name="Brown A."/>
            <person name="Cahill P."/>
            <person name="Channer S."/>
            <person name="Cheshatsang Y."/>
            <person name="Chuda L."/>
            <person name="Citroen M."/>
            <person name="Collymore A."/>
            <person name="Cooke P."/>
            <person name="Costello M."/>
            <person name="D'Aco K."/>
            <person name="Daza R."/>
            <person name="De Haan G."/>
            <person name="DeGray S."/>
            <person name="DeMaso C."/>
            <person name="Dhargay N."/>
            <person name="Dooley K."/>
            <person name="Dooley E."/>
            <person name="Doricent M."/>
            <person name="Dorje P."/>
            <person name="Dorjee K."/>
            <person name="Dupes A."/>
            <person name="Elong R."/>
            <person name="Falk J."/>
            <person name="Farina A."/>
            <person name="Faro S."/>
            <person name="Ferguson D."/>
            <person name="Fisher S."/>
            <person name="Foley C.D."/>
            <person name="Franke A."/>
            <person name="Friedrich D."/>
            <person name="Gadbois L."/>
            <person name="Gearin G."/>
            <person name="Gearin C.R."/>
            <person name="Giannoukos G."/>
            <person name="Goode T."/>
            <person name="Graham J."/>
            <person name="Grandbois E."/>
            <person name="Grewal S."/>
            <person name="Gyaltsen K."/>
            <person name="Hafez N."/>
            <person name="Hagos B."/>
            <person name="Hall J."/>
            <person name="Henson C."/>
            <person name="Hollinger A."/>
            <person name="Honan T."/>
            <person name="Huard M.D."/>
            <person name="Hughes L."/>
            <person name="Hurhula B."/>
            <person name="Husby M.E."/>
            <person name="Kamat A."/>
            <person name="Kanga B."/>
            <person name="Kashin S."/>
            <person name="Khazanovich D."/>
            <person name="Kisner P."/>
            <person name="Lance K."/>
            <person name="Lara M."/>
            <person name="Lee W."/>
            <person name="Lennon N."/>
            <person name="Letendre F."/>
            <person name="LeVine R."/>
            <person name="Lipovsky A."/>
            <person name="Liu X."/>
            <person name="Liu J."/>
            <person name="Liu S."/>
            <person name="Lokyitsang T."/>
            <person name="Lokyitsang Y."/>
            <person name="Lubonja R."/>
            <person name="Lui A."/>
            <person name="MacDonald P."/>
            <person name="Magnisalis V."/>
            <person name="Maru K."/>
            <person name="Matthews C."/>
            <person name="McCusker W."/>
            <person name="McDonough S."/>
            <person name="Mehta T."/>
            <person name="Meldrim J."/>
            <person name="Meneus L."/>
            <person name="Mihai O."/>
            <person name="Mihalev A."/>
            <person name="Mihova T."/>
            <person name="Mittelman R."/>
            <person name="Mlenga V."/>
            <person name="Montmayeur A."/>
            <person name="Mulrain L."/>
            <person name="Navidi A."/>
            <person name="Naylor J."/>
            <person name="Negash T."/>
            <person name="Nguyen T."/>
            <person name="Nguyen N."/>
            <person name="Nicol R."/>
            <person name="Norbu C."/>
            <person name="Norbu N."/>
            <person name="Novod N."/>
            <person name="O'Neill B."/>
            <person name="Osman S."/>
            <person name="Markiewicz E."/>
            <person name="Oyono O.L."/>
            <person name="Patti C."/>
            <person name="Phunkhang P."/>
            <person name="Pierre F."/>
            <person name="Priest M."/>
            <person name="Raghuraman S."/>
            <person name="Rege F."/>
            <person name="Reyes R."/>
            <person name="Rise C."/>
            <person name="Rogov P."/>
            <person name="Ross K."/>
            <person name="Ryan E."/>
            <person name="Settipalli S."/>
            <person name="Shea T."/>
            <person name="Sherpa N."/>
            <person name="Shi L."/>
            <person name="Shih D."/>
            <person name="Sparrow T."/>
            <person name="Spaulding J."/>
            <person name="Stalker J."/>
            <person name="Stange-Thomann N."/>
            <person name="Stavropoulos S."/>
            <person name="Stone C."/>
            <person name="Strader C."/>
            <person name="Tesfaye S."/>
            <person name="Thomson T."/>
            <person name="Thoulutsang Y."/>
            <person name="Thoulutsang D."/>
            <person name="Topham K."/>
            <person name="Topping I."/>
            <person name="Tsamla T."/>
            <person name="Vassiliev H."/>
            <person name="Vo A."/>
            <person name="Wangchuk T."/>
            <person name="Wangdi T."/>
            <person name="Weiand M."/>
            <person name="Wilkinson J."/>
            <person name="Wilson A."/>
            <person name="Yadav S."/>
            <person name="Young G."/>
            <person name="Yu Q."/>
            <person name="Zembek L."/>
            <person name="Zhong D."/>
            <person name="Zimmer A."/>
            <person name="Zwirko Z."/>
            <person name="Jaffe D.B."/>
            <person name="Alvarez P."/>
            <person name="Brockman W."/>
            <person name="Butler J."/>
            <person name="Chin C."/>
            <person name="Gnerre S."/>
            <person name="Grabherr M."/>
            <person name="Kleber M."/>
            <person name="Mauceli E."/>
            <person name="MacCallum I."/>
        </authorList>
    </citation>
    <scope>NUCLEOTIDE SEQUENCE [LARGE SCALE GENOMIC DNA]</scope>
    <source>
        <strain evidence="2">Tucson 14030-0811.24</strain>
    </source>
</reference>
<proteinExistence type="predicted"/>
<accession>A0A0Q9WNW2</accession>
<dbReference type="STRING" id="7260.A0A0Q9WNW2"/>
<dbReference type="EMBL" id="CH963846">
    <property type="protein sequence ID" value="KRF97536.1"/>
    <property type="molecule type" value="Genomic_DNA"/>
</dbReference>
<protein>
    <submittedName>
        <fullName evidence="1">Uncharacterized protein</fullName>
    </submittedName>
</protein>
<dbReference type="Pfam" id="PF11901">
    <property type="entry name" value="DM9"/>
    <property type="match status" value="1"/>
</dbReference>
<dbReference type="InParanoid" id="A0A0Q9WNW2"/>
<name>A0A0Q9WNW2_DROWI</name>
<dbReference type="PANTHER" id="PTHR31649:SF10">
    <property type="entry name" value="IP19903P-RELATED"/>
    <property type="match status" value="1"/>
</dbReference>
<evidence type="ECO:0000313" key="2">
    <source>
        <dbReference type="Proteomes" id="UP000007798"/>
    </source>
</evidence>
<evidence type="ECO:0000313" key="1">
    <source>
        <dbReference type="EMBL" id="KRF97536.1"/>
    </source>
</evidence>